<organism evidence="2 3">
    <name type="scientific">Brassica carinata</name>
    <name type="common">Ethiopian mustard</name>
    <name type="synonym">Abyssinian cabbage</name>
    <dbReference type="NCBI Taxonomy" id="52824"/>
    <lineage>
        <taxon>Eukaryota</taxon>
        <taxon>Viridiplantae</taxon>
        <taxon>Streptophyta</taxon>
        <taxon>Embryophyta</taxon>
        <taxon>Tracheophyta</taxon>
        <taxon>Spermatophyta</taxon>
        <taxon>Magnoliopsida</taxon>
        <taxon>eudicotyledons</taxon>
        <taxon>Gunneridae</taxon>
        <taxon>Pentapetalae</taxon>
        <taxon>rosids</taxon>
        <taxon>malvids</taxon>
        <taxon>Brassicales</taxon>
        <taxon>Brassicaceae</taxon>
        <taxon>Brassiceae</taxon>
        <taxon>Brassica</taxon>
    </lineage>
</organism>
<dbReference type="Proteomes" id="UP000886595">
    <property type="component" value="Unassembled WGS sequence"/>
</dbReference>
<evidence type="ECO:0000313" key="2">
    <source>
        <dbReference type="EMBL" id="KAG2305276.1"/>
    </source>
</evidence>
<comment type="caution">
    <text evidence="2">The sequence shown here is derived from an EMBL/GenBank/DDBJ whole genome shotgun (WGS) entry which is preliminary data.</text>
</comment>
<name>A0A8X7SF21_BRACI</name>
<feature type="region of interest" description="Disordered" evidence="1">
    <location>
        <begin position="1"/>
        <end position="28"/>
    </location>
</feature>
<dbReference type="EMBL" id="JAAMPC010000007">
    <property type="protein sequence ID" value="KAG2305276.1"/>
    <property type="molecule type" value="Genomic_DNA"/>
</dbReference>
<evidence type="ECO:0000256" key="1">
    <source>
        <dbReference type="SAM" id="MobiDB-lite"/>
    </source>
</evidence>
<dbReference type="AlphaFoldDB" id="A0A8X7SF21"/>
<accession>A0A8X7SF21</accession>
<evidence type="ECO:0000313" key="3">
    <source>
        <dbReference type="Proteomes" id="UP000886595"/>
    </source>
</evidence>
<keyword evidence="3" id="KW-1185">Reference proteome</keyword>
<gene>
    <name evidence="2" type="ORF">Bca52824_033927</name>
</gene>
<protein>
    <submittedName>
        <fullName evidence="2">Uncharacterized protein</fullName>
    </submittedName>
</protein>
<reference evidence="2 3" key="1">
    <citation type="submission" date="2020-02" db="EMBL/GenBank/DDBJ databases">
        <authorList>
            <person name="Ma Q."/>
            <person name="Huang Y."/>
            <person name="Song X."/>
            <person name="Pei D."/>
        </authorList>
    </citation>
    <scope>NUCLEOTIDE SEQUENCE [LARGE SCALE GENOMIC DNA]</scope>
    <source>
        <strain evidence="2">Sxm20200214</strain>
        <tissue evidence="2">Leaf</tissue>
    </source>
</reference>
<proteinExistence type="predicted"/>
<sequence>MSSRRKTSTKSCHYRSVPDGSSSQHNNVIPKVEFEAHSIDREEIEAYWVARGVVKPPRPEMWTPPPFRANPVMGLLPFGVSAELRS</sequence>